<sequence>MPAFPMLLPFIGNGLPAPRLTRIWLLLGNAAAPNPDCPARLQNSRLRIAWTPQPVVNTHPSAGFENSFRVLWSQHCT</sequence>
<evidence type="ECO:0000313" key="1">
    <source>
        <dbReference type="EMBL" id="KAK8211494.1"/>
    </source>
</evidence>
<name>A0ACC3SF68_9PEZI</name>
<organism evidence="1 2">
    <name type="scientific">Zalaria obscura</name>
    <dbReference type="NCBI Taxonomy" id="2024903"/>
    <lineage>
        <taxon>Eukaryota</taxon>
        <taxon>Fungi</taxon>
        <taxon>Dikarya</taxon>
        <taxon>Ascomycota</taxon>
        <taxon>Pezizomycotina</taxon>
        <taxon>Dothideomycetes</taxon>
        <taxon>Dothideomycetidae</taxon>
        <taxon>Dothideales</taxon>
        <taxon>Zalariaceae</taxon>
        <taxon>Zalaria</taxon>
    </lineage>
</organism>
<keyword evidence="2" id="KW-1185">Reference proteome</keyword>
<proteinExistence type="predicted"/>
<dbReference type="EMBL" id="JAMKPW020000013">
    <property type="protein sequence ID" value="KAK8211494.1"/>
    <property type="molecule type" value="Genomic_DNA"/>
</dbReference>
<protein>
    <submittedName>
        <fullName evidence="1">Uncharacterized protein</fullName>
    </submittedName>
</protein>
<gene>
    <name evidence="1" type="ORF">M8818_003147</name>
</gene>
<dbReference type="Proteomes" id="UP001320706">
    <property type="component" value="Unassembled WGS sequence"/>
</dbReference>
<evidence type="ECO:0000313" key="2">
    <source>
        <dbReference type="Proteomes" id="UP001320706"/>
    </source>
</evidence>
<accession>A0ACC3SF68</accession>
<reference evidence="1" key="1">
    <citation type="submission" date="2024-02" db="EMBL/GenBank/DDBJ databases">
        <title>Metagenome Assembled Genome of Zalaria obscura JY119.</title>
        <authorList>
            <person name="Vighnesh L."/>
            <person name="Jagadeeshwari U."/>
            <person name="Venkata Ramana C."/>
            <person name="Sasikala C."/>
        </authorList>
    </citation>
    <scope>NUCLEOTIDE SEQUENCE</scope>
    <source>
        <strain evidence="1">JY119</strain>
    </source>
</reference>
<comment type="caution">
    <text evidence="1">The sequence shown here is derived from an EMBL/GenBank/DDBJ whole genome shotgun (WGS) entry which is preliminary data.</text>
</comment>